<organism evidence="1 2">
    <name type="scientific">Sulfitobacter sediminis</name>
    <dbReference type="NCBI Taxonomy" id="3234186"/>
    <lineage>
        <taxon>Bacteria</taxon>
        <taxon>Pseudomonadati</taxon>
        <taxon>Pseudomonadota</taxon>
        <taxon>Alphaproteobacteria</taxon>
        <taxon>Rhodobacterales</taxon>
        <taxon>Roseobacteraceae</taxon>
        <taxon>Sulfitobacter</taxon>
    </lineage>
</organism>
<dbReference type="Pfam" id="PF09916">
    <property type="entry name" value="DUF2145"/>
    <property type="match status" value="1"/>
</dbReference>
<dbReference type="Proteomes" id="UP001556098">
    <property type="component" value="Unassembled WGS sequence"/>
</dbReference>
<reference evidence="1 2" key="1">
    <citation type="submission" date="2024-07" db="EMBL/GenBank/DDBJ databases">
        <title>Marimonas sp.nov., isolated from tidal-flat sediment.</title>
        <authorList>
            <person name="Jayan J.N."/>
            <person name="Lee S.S."/>
        </authorList>
    </citation>
    <scope>NUCLEOTIDE SEQUENCE [LARGE SCALE GENOMIC DNA]</scope>
    <source>
        <strain evidence="1 2">MJW-29</strain>
    </source>
</reference>
<dbReference type="InterPro" id="IPR014547">
    <property type="entry name" value="UCP028477"/>
</dbReference>
<dbReference type="EMBL" id="JBFNXX010000048">
    <property type="protein sequence ID" value="MEW9922356.1"/>
    <property type="molecule type" value="Genomic_DNA"/>
</dbReference>
<gene>
    <name evidence="1" type="ORF">AB2B41_22380</name>
</gene>
<keyword evidence="2" id="KW-1185">Reference proteome</keyword>
<comment type="caution">
    <text evidence="1">The sequence shown here is derived from an EMBL/GenBank/DDBJ whole genome shotgun (WGS) entry which is preliminary data.</text>
</comment>
<evidence type="ECO:0000313" key="2">
    <source>
        <dbReference type="Proteomes" id="UP001556098"/>
    </source>
</evidence>
<name>A0ABV3RTL6_9RHOB</name>
<accession>A0ABV3RTL6</accession>
<evidence type="ECO:0000313" key="1">
    <source>
        <dbReference type="EMBL" id="MEW9922356.1"/>
    </source>
</evidence>
<dbReference type="RefSeq" id="WP_367880046.1">
    <property type="nucleotide sequence ID" value="NZ_JBFNXX010000048.1"/>
</dbReference>
<proteinExistence type="predicted"/>
<sequence length="274" mass="29879">MTRSLSFSFRRLLGLLGLYAAFFFPSVVTAGSSAGAAPVRPIAEISAFADRVQTELAAQGAHVAIVARMGRDPSVMPDGIRYTHVAFWVYSSITNADGSTGTGYRVYNLYQTEGNRARSVLVQDSPTDFFTPAWSMDAGIIIPDKRLQKKLLATIASPSYSALHNPRYSVLSNPNSTTFQNCTEHTLDVLMASLYGTSNKARIKANITAHFEAQPVALSDAKRSLAAFASRALTTRDHGETVATATFGSIARFMQSHRLAKRVYRIDQTRVVAF</sequence>
<protein>
    <submittedName>
        <fullName evidence="1">DUF2145 domain-containing protein</fullName>
    </submittedName>
</protein>